<sequence>MAGGGYRDYFKVLELERGADADAVKKAFRRLARQYHPDVNPGDASAEARFKEISEAYEVLSDPEKRQRYEQFGQYWNQAGAAPGAGFDVDFGRYGNFDDFINDLLGRFGGPAGFGMGGFPGAGSTPSPNLDASANLKVSFAEAFRGCERSLQVNQEKVQVRIPAGVRTGSRLRLKGKGNLQPSSGRRGDLYLNIQLDNHPVWELEGDLMRADLPLSPEEAILGGELIVPTPDGEALITVPAGINSGRSLRLKGKGWPLRQGRGDLLLTIQVQIPSELNPEEKRIYEQLRQLRQSLKLNPRDQLVANGVL</sequence>
<organism evidence="3 4">
    <name type="scientific">Synechococcus lacustris str. Tous</name>
    <dbReference type="NCBI Taxonomy" id="1910958"/>
    <lineage>
        <taxon>Bacteria</taxon>
        <taxon>Bacillati</taxon>
        <taxon>Cyanobacteriota</taxon>
        <taxon>Cyanophyceae</taxon>
        <taxon>Synechococcales</taxon>
        <taxon>Synechococcaceae</taxon>
        <taxon>Synechococcus</taxon>
    </lineage>
</organism>
<dbReference type="FunFam" id="2.60.260.20:FF:000013">
    <property type="entry name" value="DnaJ subfamily B member 11"/>
    <property type="match status" value="1"/>
</dbReference>
<dbReference type="AlphaFoldDB" id="A0A2P7EDU5"/>
<reference evidence="4" key="1">
    <citation type="submission" date="2018-03" db="EMBL/GenBank/DDBJ databases">
        <title>Ecological and genomic features of two cosmopolitan and abundant freshwater picocyanobacteria.</title>
        <authorList>
            <person name="Cabello-Yeves P.J."/>
            <person name="Picazo A."/>
            <person name="Camacho A."/>
            <person name="Callieri C."/>
            <person name="Rosselli R."/>
            <person name="Roda-Garcia J."/>
            <person name="Coutinho F.H."/>
            <person name="Rodriguez-Valera F."/>
        </authorList>
    </citation>
    <scope>NUCLEOTIDE SEQUENCE [LARGE SCALE GENOMIC DNA]</scope>
    <source>
        <strain evidence="4">Tous</strain>
    </source>
</reference>
<dbReference type="PANTHER" id="PTHR43096:SF48">
    <property type="entry name" value="CHAPERONE PROTEIN DNAJ"/>
    <property type="match status" value="1"/>
</dbReference>
<dbReference type="InterPro" id="IPR001623">
    <property type="entry name" value="DnaJ_domain"/>
</dbReference>
<dbReference type="InterPro" id="IPR002939">
    <property type="entry name" value="DnaJ_C"/>
</dbReference>
<proteinExistence type="predicted"/>
<evidence type="ECO:0000313" key="4">
    <source>
        <dbReference type="Proteomes" id="UP000240206"/>
    </source>
</evidence>
<dbReference type="Pfam" id="PF00226">
    <property type="entry name" value="DnaJ"/>
    <property type="match status" value="1"/>
</dbReference>
<feature type="domain" description="J" evidence="2">
    <location>
        <begin position="8"/>
        <end position="73"/>
    </location>
</feature>
<dbReference type="Gene3D" id="1.10.287.110">
    <property type="entry name" value="DnaJ domain"/>
    <property type="match status" value="1"/>
</dbReference>
<dbReference type="PROSITE" id="PS00636">
    <property type="entry name" value="DNAJ_1"/>
    <property type="match status" value="1"/>
</dbReference>
<dbReference type="CDD" id="cd06257">
    <property type="entry name" value="DnaJ"/>
    <property type="match status" value="1"/>
</dbReference>
<accession>A0A2P7EDU5</accession>
<dbReference type="EMBL" id="PXVC01000032">
    <property type="protein sequence ID" value="PSI01402.1"/>
    <property type="molecule type" value="Genomic_DNA"/>
</dbReference>
<dbReference type="InterPro" id="IPR018253">
    <property type="entry name" value="DnaJ_domain_CS"/>
</dbReference>
<dbReference type="RefSeq" id="WP_106500127.1">
    <property type="nucleotide sequence ID" value="NZ_PXVC01000032.1"/>
</dbReference>
<evidence type="ECO:0000313" key="3">
    <source>
        <dbReference type="EMBL" id="PSI01402.1"/>
    </source>
</evidence>
<dbReference type="SUPFAM" id="SSF49493">
    <property type="entry name" value="HSP40/DnaJ peptide-binding domain"/>
    <property type="match status" value="2"/>
</dbReference>
<keyword evidence="1" id="KW-0143">Chaperone</keyword>
<dbReference type="InterPro" id="IPR008971">
    <property type="entry name" value="HSP40/DnaJ_pept-bd"/>
</dbReference>
<dbReference type="CDD" id="cd10747">
    <property type="entry name" value="DnaJ_C"/>
    <property type="match status" value="1"/>
</dbReference>
<evidence type="ECO:0000259" key="2">
    <source>
        <dbReference type="PROSITE" id="PS50076"/>
    </source>
</evidence>
<dbReference type="GO" id="GO:0005737">
    <property type="term" value="C:cytoplasm"/>
    <property type="evidence" value="ECO:0007669"/>
    <property type="project" value="TreeGrafter"/>
</dbReference>
<dbReference type="Pfam" id="PF01556">
    <property type="entry name" value="DnaJ_C"/>
    <property type="match status" value="1"/>
</dbReference>
<name>A0A2P7EDU5_9SYNE</name>
<dbReference type="STRING" id="1910958.BTM30_03265"/>
<gene>
    <name evidence="3" type="ORF">C7K08_08050</name>
</gene>
<dbReference type="GO" id="GO:0051082">
    <property type="term" value="F:unfolded protein binding"/>
    <property type="evidence" value="ECO:0007669"/>
    <property type="project" value="InterPro"/>
</dbReference>
<dbReference type="PROSITE" id="PS50076">
    <property type="entry name" value="DNAJ_2"/>
    <property type="match status" value="1"/>
</dbReference>
<protein>
    <submittedName>
        <fullName evidence="3">Molecular chaperone DnaJ</fullName>
    </submittedName>
</protein>
<dbReference type="Proteomes" id="UP000240206">
    <property type="component" value="Unassembled WGS sequence"/>
</dbReference>
<dbReference type="SUPFAM" id="SSF46565">
    <property type="entry name" value="Chaperone J-domain"/>
    <property type="match status" value="1"/>
</dbReference>
<dbReference type="PRINTS" id="PR00625">
    <property type="entry name" value="JDOMAIN"/>
</dbReference>
<comment type="caution">
    <text evidence="3">The sequence shown here is derived from an EMBL/GenBank/DDBJ whole genome shotgun (WGS) entry which is preliminary data.</text>
</comment>
<dbReference type="SMART" id="SM00271">
    <property type="entry name" value="DnaJ"/>
    <property type="match status" value="1"/>
</dbReference>
<evidence type="ECO:0000256" key="1">
    <source>
        <dbReference type="ARBA" id="ARBA00023186"/>
    </source>
</evidence>
<dbReference type="Gene3D" id="2.60.260.20">
    <property type="entry name" value="Urease metallochaperone UreE, N-terminal domain"/>
    <property type="match status" value="2"/>
</dbReference>
<dbReference type="PANTHER" id="PTHR43096">
    <property type="entry name" value="DNAJ HOMOLOG 1, MITOCHONDRIAL-RELATED"/>
    <property type="match status" value="1"/>
</dbReference>
<keyword evidence="4" id="KW-1185">Reference proteome</keyword>
<dbReference type="InterPro" id="IPR036869">
    <property type="entry name" value="J_dom_sf"/>
</dbReference>
<dbReference type="GO" id="GO:0042026">
    <property type="term" value="P:protein refolding"/>
    <property type="evidence" value="ECO:0007669"/>
    <property type="project" value="TreeGrafter"/>
</dbReference>